<proteinExistence type="predicted"/>
<protein>
    <submittedName>
        <fullName evidence="2">Uncharacterized protein</fullName>
    </submittedName>
</protein>
<sequence length="816" mass="87240">MLLTGDLREYALAASVSRRFAAQRGLSSCQPVCRPTPVSGRPPPGQLRAQGHYRTVGIPLDALTGPGNLDRRARALRHAFFPAHAPPVVAAPTWPPGPLARAVFTAVSSDRPLVFAETATALREPAPEPGGHWVLADSRSPLAVVAAGYAAATGKRFAVVERGEHLGDWLRRVEHDSAILVAEHGVFGKPFLQELATSRQSPLAPGVMTAYSAARFSRLVWRLLAHRDFRAGGGRFGEPDRRPVPLRDTAPLEHYVLSGHGNELHVHHGDDEVVCGAFPVEERTGAPEGFDCERGCPYPGRIRGADVPVTTAVLLSCESATFGDGFAPRGHSVLLNLLDGWCTSVIAPYKHAMVTPELESLAEALVRGGYRLGEIAERLNSLVGPHGVPDAPFVLLGDPELVPATTPRVDSAVRLARQGNAVVVECRTAGSRVLDSVIPLDHLGPVTAVPRGLAVEPVSAELVSADVRFAFRSPPTADSVGVLVFGRTEFPAVPLRFRLRRAALPTVDELDRLRADLRAVADLSALGLDPAFLAAQTRGIADLLDPLLAYPRLPESILNHTLLRHYDALRDSVLRVARRAVLGQLREILGETALWISHRYAGSYGLTDRTRADDPLRPCPRCAASTSAWRYTGGCRGLAPRTVEVCPRCGIVADTPDPAALDVTFAGSGAFTDRTEHRRVTVRNLSTVRQDVSLFAQFTEWRAQGISVEPGIVDTHLGPGEETAFTFTFSCRDRPHDELASLHVFALTARFALSCFTQRVLVCQAGTPTRVGVPAGEDGPNGPSGPSGPRLGPVLPMVARPVEGAGAKRGSGGGEG</sequence>
<accession>A0A1M4ZCQ5</accession>
<dbReference type="Proteomes" id="UP000184501">
    <property type="component" value="Unassembled WGS sequence"/>
</dbReference>
<evidence type="ECO:0000313" key="3">
    <source>
        <dbReference type="Proteomes" id="UP000184501"/>
    </source>
</evidence>
<dbReference type="EMBL" id="FQVN01000002">
    <property type="protein sequence ID" value="SHF15738.1"/>
    <property type="molecule type" value="Genomic_DNA"/>
</dbReference>
<keyword evidence="3" id="KW-1185">Reference proteome</keyword>
<evidence type="ECO:0000256" key="1">
    <source>
        <dbReference type="SAM" id="MobiDB-lite"/>
    </source>
</evidence>
<evidence type="ECO:0000313" key="2">
    <source>
        <dbReference type="EMBL" id="SHF15738.1"/>
    </source>
</evidence>
<name>A0A1M4ZCQ5_STRHI</name>
<reference evidence="2 3" key="1">
    <citation type="submission" date="2016-11" db="EMBL/GenBank/DDBJ databases">
        <authorList>
            <person name="Jaros S."/>
            <person name="Januszkiewicz K."/>
            <person name="Wedrychowicz H."/>
        </authorList>
    </citation>
    <scope>NUCLEOTIDE SEQUENCE [LARGE SCALE GENOMIC DNA]</scope>
    <source>
        <strain evidence="2 3">DSM 44523</strain>
    </source>
</reference>
<feature type="compositionally biased region" description="Gly residues" evidence="1">
    <location>
        <begin position="807"/>
        <end position="816"/>
    </location>
</feature>
<dbReference type="AlphaFoldDB" id="A0A1M4ZCQ5"/>
<gene>
    <name evidence="2" type="ORF">SAMN05444320_102685</name>
</gene>
<feature type="region of interest" description="Disordered" evidence="1">
    <location>
        <begin position="771"/>
        <end position="816"/>
    </location>
</feature>
<feature type="compositionally biased region" description="Low complexity" evidence="1">
    <location>
        <begin position="787"/>
        <end position="796"/>
    </location>
</feature>
<organism evidence="2 3">
    <name type="scientific">Streptoalloteichus hindustanus</name>
    <dbReference type="NCBI Taxonomy" id="2017"/>
    <lineage>
        <taxon>Bacteria</taxon>
        <taxon>Bacillati</taxon>
        <taxon>Actinomycetota</taxon>
        <taxon>Actinomycetes</taxon>
        <taxon>Pseudonocardiales</taxon>
        <taxon>Pseudonocardiaceae</taxon>
        <taxon>Streptoalloteichus</taxon>
    </lineage>
</organism>